<feature type="domain" description="Stress-response A/B barrel" evidence="3">
    <location>
        <begin position="48"/>
        <end position="142"/>
    </location>
</feature>
<keyword evidence="2" id="KW-0732">Signal</keyword>
<accession>A3I1G0</accession>
<dbReference type="RefSeq" id="WP_008199798.1">
    <property type="nucleotide sequence ID" value="NZ_CM001023.1"/>
</dbReference>
<dbReference type="InterPro" id="IPR011008">
    <property type="entry name" value="Dimeric_a/b-barrel"/>
</dbReference>
<reference evidence="4 5" key="1">
    <citation type="journal article" date="2011" name="J. Bacteriol.">
        <title>Complete genome sequence of Algoriphagus sp. PR1, bacterial prey of a colony-forming choanoflagellate.</title>
        <authorList>
            <person name="Alegado R.A."/>
            <person name="Ferriera S."/>
            <person name="Nusbaum C."/>
            <person name="Young S.K."/>
            <person name="Zeng Q."/>
            <person name="Imamovic A."/>
            <person name="Fairclough S.R."/>
            <person name="King N."/>
        </authorList>
    </citation>
    <scope>NUCLEOTIDE SEQUENCE [LARGE SCALE GENOMIC DNA]</scope>
    <source>
        <strain evidence="4 5">PR1</strain>
    </source>
</reference>
<dbReference type="SMART" id="SM00886">
    <property type="entry name" value="Dabb"/>
    <property type="match status" value="1"/>
</dbReference>
<comment type="caution">
    <text evidence="4">The sequence shown here is derived from an EMBL/GenBank/DDBJ whole genome shotgun (WGS) entry which is preliminary data.</text>
</comment>
<protein>
    <recommendedName>
        <fullName evidence="3">Stress-response A/B barrel domain-containing protein</fullName>
    </recommendedName>
</protein>
<comment type="subunit">
    <text evidence="1">Homodimer.</text>
</comment>
<dbReference type="AlphaFoldDB" id="A3I1G0"/>
<dbReference type="PANTHER" id="PTHR33178:SF10">
    <property type="entry name" value="STRESS-RESPONSE A_B BARREL DOMAIN-CONTAINING PROTEIN"/>
    <property type="match status" value="1"/>
</dbReference>
<keyword evidence="5" id="KW-1185">Reference proteome</keyword>
<evidence type="ECO:0000313" key="4">
    <source>
        <dbReference type="EMBL" id="EAZ79626.1"/>
    </source>
</evidence>
<evidence type="ECO:0000313" key="5">
    <source>
        <dbReference type="Proteomes" id="UP000003919"/>
    </source>
</evidence>
<feature type="signal peptide" evidence="2">
    <location>
        <begin position="1"/>
        <end position="22"/>
    </location>
</feature>
<name>A3I1G0_9BACT</name>
<dbReference type="PANTHER" id="PTHR33178">
    <property type="match status" value="1"/>
</dbReference>
<gene>
    <name evidence="4" type="ORF">ALPR1_08378</name>
</gene>
<dbReference type="Pfam" id="PF07876">
    <property type="entry name" value="Dabb"/>
    <property type="match status" value="1"/>
</dbReference>
<organism evidence="4 5">
    <name type="scientific">Algoriphagus machipongonensis</name>
    <dbReference type="NCBI Taxonomy" id="388413"/>
    <lineage>
        <taxon>Bacteria</taxon>
        <taxon>Pseudomonadati</taxon>
        <taxon>Bacteroidota</taxon>
        <taxon>Cytophagia</taxon>
        <taxon>Cytophagales</taxon>
        <taxon>Cyclobacteriaceae</taxon>
        <taxon>Algoriphagus</taxon>
    </lineage>
</organism>
<proteinExistence type="predicted"/>
<evidence type="ECO:0000256" key="1">
    <source>
        <dbReference type="ARBA" id="ARBA00011738"/>
    </source>
</evidence>
<evidence type="ECO:0000256" key="2">
    <source>
        <dbReference type="SAM" id="SignalP"/>
    </source>
</evidence>
<dbReference type="SUPFAM" id="SSF54909">
    <property type="entry name" value="Dimeric alpha+beta barrel"/>
    <property type="match status" value="1"/>
</dbReference>
<evidence type="ECO:0000259" key="3">
    <source>
        <dbReference type="PROSITE" id="PS51502"/>
    </source>
</evidence>
<dbReference type="InterPro" id="IPR044662">
    <property type="entry name" value="HS1/DABB1-like"/>
</dbReference>
<feature type="chain" id="PRO_5002653392" description="Stress-response A/B barrel domain-containing protein" evidence="2">
    <location>
        <begin position="23"/>
        <end position="145"/>
    </location>
</feature>
<dbReference type="PROSITE" id="PS51502">
    <property type="entry name" value="S_R_A_B_BARREL"/>
    <property type="match status" value="1"/>
</dbReference>
<dbReference type="STRING" id="388413.ALPR1_08378"/>
<sequence>MKRLYQKLFILGAVLCMSACEAKNDEEKIVEEIKEIEMEEVVQPDSLLRHVVMFKFKDSTSPEKIQEVVDAFAALPSKIEQIKGFEWGTNNSPEGLNDGLTHVFTLTFHSEEGRAIYLPHPDHKAFGAVLGDSIDKVVVVDYWTH</sequence>
<dbReference type="Proteomes" id="UP000003919">
    <property type="component" value="Unassembled WGS sequence"/>
</dbReference>
<dbReference type="HOGENOM" id="CLU_080664_4_0_10"/>
<dbReference type="OrthoDB" id="9816070at2"/>
<dbReference type="Gene3D" id="3.30.70.100">
    <property type="match status" value="1"/>
</dbReference>
<dbReference type="eggNOG" id="COG2755">
    <property type="taxonomic scope" value="Bacteria"/>
</dbReference>
<dbReference type="EMBL" id="AAXU02000001">
    <property type="protein sequence ID" value="EAZ79626.1"/>
    <property type="molecule type" value="Genomic_DNA"/>
</dbReference>
<dbReference type="InterPro" id="IPR013097">
    <property type="entry name" value="Dabb"/>
</dbReference>